<feature type="transmembrane region" description="Helical" evidence="1">
    <location>
        <begin position="110"/>
        <end position="138"/>
    </location>
</feature>
<keyword evidence="1" id="KW-1133">Transmembrane helix</keyword>
<proteinExistence type="predicted"/>
<dbReference type="Proteomes" id="UP000439752">
    <property type="component" value="Unassembled WGS sequence"/>
</dbReference>
<dbReference type="RefSeq" id="WP_159172400.1">
    <property type="nucleotide sequence ID" value="NZ_LR732308.1"/>
</dbReference>
<keyword evidence="1" id="KW-0812">Transmembrane</keyword>
<keyword evidence="3" id="KW-1185">Reference proteome</keyword>
<evidence type="ECO:0000256" key="1">
    <source>
        <dbReference type="SAM" id="Phobius"/>
    </source>
</evidence>
<dbReference type="GO" id="GO:0005886">
    <property type="term" value="C:plasma membrane"/>
    <property type="evidence" value="ECO:0007669"/>
    <property type="project" value="InterPro"/>
</dbReference>
<keyword evidence="1" id="KW-0472">Membrane</keyword>
<dbReference type="AlphaFoldDB" id="A0A653ICE8"/>
<name>A0A653ICE8_9BACL</name>
<feature type="transmembrane region" description="Helical" evidence="1">
    <location>
        <begin position="6"/>
        <end position="24"/>
    </location>
</feature>
<dbReference type="GO" id="GO:0015234">
    <property type="term" value="F:thiamine transmembrane transporter activity"/>
    <property type="evidence" value="ECO:0007669"/>
    <property type="project" value="InterPro"/>
</dbReference>
<feature type="transmembrane region" description="Helical" evidence="1">
    <location>
        <begin position="158"/>
        <end position="179"/>
    </location>
</feature>
<evidence type="ECO:0000313" key="2">
    <source>
        <dbReference type="EMBL" id="VWX36852.1"/>
    </source>
</evidence>
<dbReference type="NCBIfam" id="TIGR02357">
    <property type="entry name" value="ECF_ThiT_YuaJ"/>
    <property type="match status" value="1"/>
</dbReference>
<dbReference type="EMBL" id="CABWKQ010000023">
    <property type="protein sequence ID" value="VWX36852.1"/>
    <property type="molecule type" value="Genomic_DNA"/>
</dbReference>
<gene>
    <name evidence="2" type="primary">thiT</name>
    <name evidence="2" type="ORF">EXIGUO9Y_30085</name>
</gene>
<feature type="transmembrane region" description="Helical" evidence="1">
    <location>
        <begin position="81"/>
        <end position="98"/>
    </location>
</feature>
<accession>A0A653ICE8</accession>
<dbReference type="InterPro" id="IPR012651">
    <property type="entry name" value="Thia_Transptr_ThiT"/>
</dbReference>
<protein>
    <submittedName>
        <fullName evidence="2">Thiamine transporter ThiT</fullName>
    </submittedName>
</protein>
<organism evidence="2 3">
    <name type="scientific">Exiguobacterium oxidotolerans</name>
    <dbReference type="NCBI Taxonomy" id="223958"/>
    <lineage>
        <taxon>Bacteria</taxon>
        <taxon>Bacillati</taxon>
        <taxon>Bacillota</taxon>
        <taxon>Bacilli</taxon>
        <taxon>Bacillales</taxon>
        <taxon>Bacillales Family XII. Incertae Sedis</taxon>
        <taxon>Exiguobacterium</taxon>
    </lineage>
</organism>
<feature type="transmembrane region" description="Helical" evidence="1">
    <location>
        <begin position="36"/>
        <end position="61"/>
    </location>
</feature>
<dbReference type="Pfam" id="PF09515">
    <property type="entry name" value="Thia_YuaJ"/>
    <property type="match status" value="1"/>
</dbReference>
<reference evidence="2 3" key="1">
    <citation type="submission" date="2019-10" db="EMBL/GenBank/DDBJ databases">
        <authorList>
            <person name="Karimi E."/>
        </authorList>
    </citation>
    <scope>NUCLEOTIDE SEQUENCE [LARGE SCALE GENOMIC DNA]</scope>
    <source>
        <strain evidence="2">Exiguobacterium sp. 9Y</strain>
    </source>
</reference>
<evidence type="ECO:0000313" key="3">
    <source>
        <dbReference type="Proteomes" id="UP000439752"/>
    </source>
</evidence>
<sequence length="186" mass="19968">MKRLQMLMEIAIFASLGVVFDLLIPFKMPQGGSISLAMLPIFVMAFRHGVVGGVITGALVGTIQLMFAPQVLTVVQPLLDYTLAYGVVGLSGVFAGQVKKVATEGQKKRLMTIVLFATLLGAGLRYICHVISGIVFFAEYAKGPVVPYSFIYNATYMAPSYVLCGVVAGILLTTAPRLLRYSARGI</sequence>
<dbReference type="Gene3D" id="1.10.1760.20">
    <property type="match status" value="1"/>
</dbReference>